<comment type="similarity">
    <text evidence="2 6">Belongs to the RRF family.</text>
</comment>
<name>A0A562B3G1_9BURK</name>
<dbReference type="HAMAP" id="MF_00040">
    <property type="entry name" value="RRF"/>
    <property type="match status" value="1"/>
</dbReference>
<keyword evidence="9" id="KW-1185">Reference proteome</keyword>
<dbReference type="SUPFAM" id="SSF55194">
    <property type="entry name" value="Ribosome recycling factor, RRF"/>
    <property type="match status" value="1"/>
</dbReference>
<dbReference type="InterPro" id="IPR036191">
    <property type="entry name" value="RRF_sf"/>
</dbReference>
<gene>
    <name evidence="6" type="primary">frr</name>
    <name evidence="8" type="ORF">L602_000600001250</name>
</gene>
<evidence type="ECO:0000313" key="8">
    <source>
        <dbReference type="EMBL" id="TWG79725.1"/>
    </source>
</evidence>
<dbReference type="PANTHER" id="PTHR20982:SF3">
    <property type="entry name" value="MITOCHONDRIAL RIBOSOME RECYCLING FACTOR PSEUDO 1"/>
    <property type="match status" value="1"/>
</dbReference>
<dbReference type="Gene3D" id="3.30.1360.40">
    <property type="match status" value="1"/>
</dbReference>
<dbReference type="CDD" id="cd00520">
    <property type="entry name" value="RRF"/>
    <property type="match status" value="1"/>
</dbReference>
<dbReference type="AlphaFoldDB" id="A0A562B3G1"/>
<keyword evidence="3 6" id="KW-0963">Cytoplasm</keyword>
<dbReference type="NCBIfam" id="TIGR00496">
    <property type="entry name" value="frr"/>
    <property type="match status" value="1"/>
</dbReference>
<protein>
    <recommendedName>
        <fullName evidence="6">Ribosome-recycling factor</fullName>
        <shortName evidence="6">RRF</shortName>
    </recommendedName>
    <alternativeName>
        <fullName evidence="6">Ribosome-releasing factor</fullName>
    </alternativeName>
</protein>
<accession>A0A562B3G1</accession>
<dbReference type="FunFam" id="1.10.132.20:FF:000001">
    <property type="entry name" value="Ribosome-recycling factor"/>
    <property type="match status" value="1"/>
</dbReference>
<dbReference type="Proteomes" id="UP000318141">
    <property type="component" value="Unassembled WGS sequence"/>
</dbReference>
<reference evidence="8 9" key="1">
    <citation type="submission" date="2019-07" db="EMBL/GenBank/DDBJ databases">
        <title>Genome sequencing of lignin-degrading bacterial isolates.</title>
        <authorList>
            <person name="Gladden J."/>
        </authorList>
    </citation>
    <scope>NUCLEOTIDE SEQUENCE [LARGE SCALE GENOMIC DNA]</scope>
    <source>
        <strain evidence="8 9">J11</strain>
    </source>
</reference>
<evidence type="ECO:0000259" key="7">
    <source>
        <dbReference type="Pfam" id="PF01765"/>
    </source>
</evidence>
<dbReference type="Pfam" id="PF01765">
    <property type="entry name" value="RRF"/>
    <property type="match status" value="1"/>
</dbReference>
<dbReference type="InterPro" id="IPR002661">
    <property type="entry name" value="Ribosome_recyc_fac"/>
</dbReference>
<proteinExistence type="inferred from homology"/>
<dbReference type="InterPro" id="IPR023584">
    <property type="entry name" value="Ribosome_recyc_fac_dom"/>
</dbReference>
<evidence type="ECO:0000313" key="9">
    <source>
        <dbReference type="Proteomes" id="UP000318141"/>
    </source>
</evidence>
<dbReference type="GO" id="GO:0002184">
    <property type="term" value="P:cytoplasmic translational termination"/>
    <property type="evidence" value="ECO:0007669"/>
    <property type="project" value="TreeGrafter"/>
</dbReference>
<evidence type="ECO:0000256" key="2">
    <source>
        <dbReference type="ARBA" id="ARBA00005912"/>
    </source>
</evidence>
<evidence type="ECO:0000256" key="5">
    <source>
        <dbReference type="ARBA" id="ARBA00025050"/>
    </source>
</evidence>
<dbReference type="GO" id="GO:0043023">
    <property type="term" value="F:ribosomal large subunit binding"/>
    <property type="evidence" value="ECO:0007669"/>
    <property type="project" value="TreeGrafter"/>
</dbReference>
<dbReference type="EMBL" id="VLJN01000056">
    <property type="protein sequence ID" value="TWG79725.1"/>
    <property type="molecule type" value="Genomic_DNA"/>
</dbReference>
<evidence type="ECO:0000256" key="1">
    <source>
        <dbReference type="ARBA" id="ARBA00004496"/>
    </source>
</evidence>
<dbReference type="OrthoDB" id="9804006at2"/>
<evidence type="ECO:0000256" key="4">
    <source>
        <dbReference type="ARBA" id="ARBA00022917"/>
    </source>
</evidence>
<dbReference type="FunFam" id="3.30.1360.40:FF:000001">
    <property type="entry name" value="Ribosome-recycling factor"/>
    <property type="match status" value="1"/>
</dbReference>
<dbReference type="Gene3D" id="1.10.132.20">
    <property type="entry name" value="Ribosome-recycling factor"/>
    <property type="match status" value="1"/>
</dbReference>
<comment type="caution">
    <text evidence="8">The sequence shown here is derived from an EMBL/GenBank/DDBJ whole genome shotgun (WGS) entry which is preliminary data.</text>
</comment>
<dbReference type="PANTHER" id="PTHR20982">
    <property type="entry name" value="RIBOSOME RECYCLING FACTOR"/>
    <property type="match status" value="1"/>
</dbReference>
<evidence type="ECO:0000256" key="3">
    <source>
        <dbReference type="ARBA" id="ARBA00022490"/>
    </source>
</evidence>
<sequence length="186" mass="20800">MSVADIKKSAEQKMQKTIEAFKADLAKIRTGRAHTGLLDHVQVEYYGSPVPISQVANIGLADARTISVQPWEKKMVSAVEKAIRDADLGLNPSTMGDVIRVPMPPLTEERRRELTKVVKGEGESAKVAVRNLRRDANEQFKKLVKDKSISEDDERRGTDEVQKLTDKFVAEIDKLVAEKDKEIMTV</sequence>
<comment type="function">
    <text evidence="5 6">Responsible for the release of ribosomes from messenger RNA at the termination of protein biosynthesis. May increase the efficiency of translation by recycling ribosomes from one round of translation to another.</text>
</comment>
<organism evidence="8 9">
    <name type="scientific">Cupriavidus gilardii J11</name>
    <dbReference type="NCBI Taxonomy" id="936133"/>
    <lineage>
        <taxon>Bacteria</taxon>
        <taxon>Pseudomonadati</taxon>
        <taxon>Pseudomonadota</taxon>
        <taxon>Betaproteobacteria</taxon>
        <taxon>Burkholderiales</taxon>
        <taxon>Burkholderiaceae</taxon>
        <taxon>Cupriavidus</taxon>
    </lineage>
</organism>
<keyword evidence="4 6" id="KW-0648">Protein biosynthesis</keyword>
<feature type="domain" description="Ribosome recycling factor" evidence="7">
    <location>
        <begin position="21"/>
        <end position="184"/>
    </location>
</feature>
<dbReference type="GO" id="GO:0005829">
    <property type="term" value="C:cytosol"/>
    <property type="evidence" value="ECO:0007669"/>
    <property type="project" value="GOC"/>
</dbReference>
<evidence type="ECO:0000256" key="6">
    <source>
        <dbReference type="HAMAP-Rule" id="MF_00040"/>
    </source>
</evidence>
<comment type="subcellular location">
    <subcellularLocation>
        <location evidence="1 6">Cytoplasm</location>
    </subcellularLocation>
</comment>